<dbReference type="Pfam" id="PF07963">
    <property type="entry name" value="N_methyl"/>
    <property type="match status" value="1"/>
</dbReference>
<dbReference type="InterPro" id="IPR045584">
    <property type="entry name" value="Pilin-like"/>
</dbReference>
<dbReference type="RefSeq" id="WP_140601139.1">
    <property type="nucleotide sequence ID" value="NZ_SAWY01000002.1"/>
</dbReference>
<organism evidence="2 3">
    <name type="scientific">Litorilituus lipolyticus</name>
    <dbReference type="NCBI Taxonomy" id="2491017"/>
    <lineage>
        <taxon>Bacteria</taxon>
        <taxon>Pseudomonadati</taxon>
        <taxon>Pseudomonadota</taxon>
        <taxon>Gammaproteobacteria</taxon>
        <taxon>Alteromonadales</taxon>
        <taxon>Colwelliaceae</taxon>
        <taxon>Litorilituus</taxon>
    </lineage>
</organism>
<keyword evidence="3" id="KW-1185">Reference proteome</keyword>
<gene>
    <name evidence="2" type="ORF">EPA86_01370</name>
</gene>
<dbReference type="Proteomes" id="UP000315303">
    <property type="component" value="Unassembled WGS sequence"/>
</dbReference>
<comment type="caution">
    <text evidence="2">The sequence shown here is derived from an EMBL/GenBank/DDBJ whole genome shotgun (WGS) entry which is preliminary data.</text>
</comment>
<proteinExistence type="predicted"/>
<reference evidence="2 3" key="1">
    <citation type="submission" date="2019-01" db="EMBL/GenBank/DDBJ databases">
        <title>Litorilituus lipolytica sp. nov., isolated from intertidal sand of the Yellow Sea in China.</title>
        <authorList>
            <person name="Liu A."/>
        </authorList>
    </citation>
    <scope>NUCLEOTIDE SEQUENCE [LARGE SCALE GENOMIC DNA]</scope>
    <source>
        <strain evidence="2 3">RZ04</strain>
    </source>
</reference>
<dbReference type="InterPro" id="IPR012902">
    <property type="entry name" value="N_methyl_site"/>
</dbReference>
<evidence type="ECO:0000313" key="2">
    <source>
        <dbReference type="EMBL" id="TPH18974.1"/>
    </source>
</evidence>
<evidence type="ECO:0000256" key="1">
    <source>
        <dbReference type="SAM" id="Phobius"/>
    </source>
</evidence>
<dbReference type="NCBIfam" id="TIGR02532">
    <property type="entry name" value="IV_pilin_GFxxxE"/>
    <property type="match status" value="1"/>
</dbReference>
<dbReference type="OrthoDB" id="6238548at2"/>
<dbReference type="AlphaFoldDB" id="A0A502L793"/>
<dbReference type="SUPFAM" id="SSF54523">
    <property type="entry name" value="Pili subunits"/>
    <property type="match status" value="1"/>
</dbReference>
<evidence type="ECO:0000313" key="3">
    <source>
        <dbReference type="Proteomes" id="UP000315303"/>
    </source>
</evidence>
<name>A0A502L793_9GAMM</name>
<protein>
    <submittedName>
        <fullName evidence="2">Type II secretion system protein</fullName>
    </submittedName>
</protein>
<keyword evidence="1" id="KW-0472">Membrane</keyword>
<dbReference type="EMBL" id="SAWY01000002">
    <property type="protein sequence ID" value="TPH18974.1"/>
    <property type="molecule type" value="Genomic_DNA"/>
</dbReference>
<sequence length="139" mass="15759">MSHSSSAGFTLIELLVVIVIMTTLFTFVSPLGVKQIDRAKAQQELHETIRIFQMLSTRAYASGAVIEVELSNKRIIARYLTKVKTWQFEKLSFTRQIITLNRNGYMDKGIISYSLSGETQQLNMMAELIDNDGVYTYAP</sequence>
<dbReference type="Gene3D" id="3.30.700.10">
    <property type="entry name" value="Glycoprotein, Type 4 Pilin"/>
    <property type="match status" value="1"/>
</dbReference>
<keyword evidence="1" id="KW-1133">Transmembrane helix</keyword>
<keyword evidence="1" id="KW-0812">Transmembrane</keyword>
<accession>A0A502L793</accession>
<dbReference type="PROSITE" id="PS00409">
    <property type="entry name" value="PROKAR_NTER_METHYL"/>
    <property type="match status" value="1"/>
</dbReference>
<feature type="transmembrane region" description="Helical" evidence="1">
    <location>
        <begin position="6"/>
        <end position="28"/>
    </location>
</feature>